<dbReference type="EMBL" id="JAHRHJ020000010">
    <property type="protein sequence ID" value="KAH9298404.1"/>
    <property type="molecule type" value="Genomic_DNA"/>
</dbReference>
<proteinExistence type="predicted"/>
<dbReference type="AlphaFoldDB" id="A0AA38FAD7"/>
<accession>A0AA38FAD7</accession>
<organism evidence="1 2">
    <name type="scientific">Taxus chinensis</name>
    <name type="common">Chinese yew</name>
    <name type="synonym">Taxus wallichiana var. chinensis</name>
    <dbReference type="NCBI Taxonomy" id="29808"/>
    <lineage>
        <taxon>Eukaryota</taxon>
        <taxon>Viridiplantae</taxon>
        <taxon>Streptophyta</taxon>
        <taxon>Embryophyta</taxon>
        <taxon>Tracheophyta</taxon>
        <taxon>Spermatophyta</taxon>
        <taxon>Pinopsida</taxon>
        <taxon>Pinidae</taxon>
        <taxon>Conifers II</taxon>
        <taxon>Cupressales</taxon>
        <taxon>Taxaceae</taxon>
        <taxon>Taxus</taxon>
    </lineage>
</organism>
<protein>
    <submittedName>
        <fullName evidence="1">Uncharacterized protein</fullName>
    </submittedName>
</protein>
<keyword evidence="2" id="KW-1185">Reference proteome</keyword>
<comment type="caution">
    <text evidence="1">The sequence shown here is derived from an EMBL/GenBank/DDBJ whole genome shotgun (WGS) entry which is preliminary data.</text>
</comment>
<evidence type="ECO:0000313" key="2">
    <source>
        <dbReference type="Proteomes" id="UP000824469"/>
    </source>
</evidence>
<evidence type="ECO:0000313" key="1">
    <source>
        <dbReference type="EMBL" id="KAH9298404.1"/>
    </source>
</evidence>
<sequence>MPLESKLEEFDLQNVIPDVEEGKEQEDFIIYPIPFTKRGHQLSVDVQEEEYQAIDNPPSQE</sequence>
<name>A0AA38FAD7_TAXCH</name>
<gene>
    <name evidence="1" type="ORF">KI387_030086</name>
</gene>
<feature type="non-terminal residue" evidence="1">
    <location>
        <position position="61"/>
    </location>
</feature>
<reference evidence="1 2" key="1">
    <citation type="journal article" date="2021" name="Nat. Plants">
        <title>The Taxus genome provides insights into paclitaxel biosynthesis.</title>
        <authorList>
            <person name="Xiong X."/>
            <person name="Gou J."/>
            <person name="Liao Q."/>
            <person name="Li Y."/>
            <person name="Zhou Q."/>
            <person name="Bi G."/>
            <person name="Li C."/>
            <person name="Du R."/>
            <person name="Wang X."/>
            <person name="Sun T."/>
            <person name="Guo L."/>
            <person name="Liang H."/>
            <person name="Lu P."/>
            <person name="Wu Y."/>
            <person name="Zhang Z."/>
            <person name="Ro D.K."/>
            <person name="Shang Y."/>
            <person name="Huang S."/>
            <person name="Yan J."/>
        </authorList>
    </citation>
    <scope>NUCLEOTIDE SEQUENCE [LARGE SCALE GENOMIC DNA]</scope>
    <source>
        <strain evidence="1">Ta-2019</strain>
    </source>
</reference>
<dbReference type="Proteomes" id="UP000824469">
    <property type="component" value="Unassembled WGS sequence"/>
</dbReference>